<dbReference type="RefSeq" id="WP_191724536.1">
    <property type="nucleotide sequence ID" value="NZ_JACSQK010000009.1"/>
</dbReference>
<name>A0ABR8SF73_9BURK</name>
<keyword evidence="2" id="KW-1185">Reference proteome</keyword>
<evidence type="ECO:0000313" key="2">
    <source>
        <dbReference type="Proteomes" id="UP000634919"/>
    </source>
</evidence>
<dbReference type="EMBL" id="JACSQK010000009">
    <property type="protein sequence ID" value="MBD7962123.1"/>
    <property type="molecule type" value="Genomic_DNA"/>
</dbReference>
<evidence type="ECO:0000313" key="1">
    <source>
        <dbReference type="EMBL" id="MBD7962123.1"/>
    </source>
</evidence>
<reference evidence="1 2" key="1">
    <citation type="submission" date="2020-08" db="EMBL/GenBank/DDBJ databases">
        <title>A Genomic Blueprint of the Chicken Gut Microbiome.</title>
        <authorList>
            <person name="Gilroy R."/>
            <person name="Ravi A."/>
            <person name="Getino M."/>
            <person name="Pursley I."/>
            <person name="Horton D.L."/>
            <person name="Alikhan N.-F."/>
            <person name="Baker D."/>
            <person name="Gharbi K."/>
            <person name="Hall N."/>
            <person name="Watson M."/>
            <person name="Adriaenssens E.M."/>
            <person name="Foster-Nyarko E."/>
            <person name="Jarju S."/>
            <person name="Secka A."/>
            <person name="Antonio M."/>
            <person name="Oren A."/>
            <person name="Chaudhuri R."/>
            <person name="La Ragione R.M."/>
            <person name="Hildebrand F."/>
            <person name="Pallen M.J."/>
        </authorList>
    </citation>
    <scope>NUCLEOTIDE SEQUENCE [LARGE SCALE GENOMIC DNA]</scope>
    <source>
        <strain evidence="1 2">Sa2CVA6</strain>
    </source>
</reference>
<gene>
    <name evidence="1" type="ORF">H9646_16760</name>
</gene>
<organism evidence="1 2">
    <name type="scientific">Comamonas avium</name>
    <dbReference type="NCBI Taxonomy" id="2762231"/>
    <lineage>
        <taxon>Bacteria</taxon>
        <taxon>Pseudomonadati</taxon>
        <taxon>Pseudomonadota</taxon>
        <taxon>Betaproteobacteria</taxon>
        <taxon>Burkholderiales</taxon>
        <taxon>Comamonadaceae</taxon>
        <taxon>Comamonas</taxon>
    </lineage>
</organism>
<sequence length="88" mass="10214">MAVLLITYDLNKEVRRPPFLETLKKLYPDWAMLSESSYAVSTNSTPDQIYKSLGHLLDANDNCLIVTLSLPWYGQQDELVIQWLKQRL</sequence>
<dbReference type="Proteomes" id="UP000634919">
    <property type="component" value="Unassembled WGS sequence"/>
</dbReference>
<comment type="caution">
    <text evidence="1">The sequence shown here is derived from an EMBL/GenBank/DDBJ whole genome shotgun (WGS) entry which is preliminary data.</text>
</comment>
<protein>
    <submittedName>
        <fullName evidence="1">Uncharacterized protein</fullName>
    </submittedName>
</protein>
<proteinExistence type="predicted"/>
<accession>A0ABR8SF73</accession>